<accession>A0ABU7UXV0</accession>
<dbReference type="InterPro" id="IPR042175">
    <property type="entry name" value="Cell/Rod_MreC_2"/>
</dbReference>
<dbReference type="Gene3D" id="2.40.10.340">
    <property type="entry name" value="Rod shape-determining protein MreC, domain 1"/>
    <property type="match status" value="1"/>
</dbReference>
<evidence type="ECO:0000259" key="6">
    <source>
        <dbReference type="Pfam" id="PF04085"/>
    </source>
</evidence>
<dbReference type="Gene3D" id="2.40.10.350">
    <property type="entry name" value="Rod shape-determining protein MreC, domain 2"/>
    <property type="match status" value="1"/>
</dbReference>
<evidence type="ECO:0000313" key="8">
    <source>
        <dbReference type="Proteomes" id="UP001356170"/>
    </source>
</evidence>
<dbReference type="RefSeq" id="WP_331702952.1">
    <property type="nucleotide sequence ID" value="NZ_JAZHBO010000001.1"/>
</dbReference>
<dbReference type="Proteomes" id="UP001356170">
    <property type="component" value="Unassembled WGS sequence"/>
</dbReference>
<evidence type="ECO:0000256" key="3">
    <source>
        <dbReference type="ARBA" id="ARBA00022960"/>
    </source>
</evidence>
<evidence type="ECO:0000256" key="2">
    <source>
        <dbReference type="ARBA" id="ARBA00013855"/>
    </source>
</evidence>
<proteinExistence type="inferred from homology"/>
<protein>
    <recommendedName>
        <fullName evidence="2">Cell shape-determining protein MreC</fullName>
    </recommendedName>
    <alternativeName>
        <fullName evidence="4">Cell shape protein MreC</fullName>
    </alternativeName>
</protein>
<feature type="region of interest" description="Disordered" evidence="5">
    <location>
        <begin position="302"/>
        <end position="352"/>
    </location>
</feature>
<sequence length="352" mass="36714">MPDLAGPNAVPRDGEFSDTLKLLAFVALAVMMMAVDKQTHWLDKVREQLSTVVQPVWAVAGLPSAAARKISTDAGSFSSLTAENQRLRRELMLNRARLDRAEAILASTTETANLQRAVAVRPGMSVIIASVLDVDLDPSRQRLVIRAGAGDGVRVGQTVMDEGGLLGQVISVQPNISTVLLVTDPEHAVPVMLKRNGVRMIASGMGRNDLLDVINVPLSTDIKPGDVVVTSGLGGRFAPGLPVGVVTRVRADDSRAFLLGDIRPAARLDRGSQVMIVTSTYRATAPVAVTAASGSGAAATATAPAATTTPAATTPTDASTTQPTLLRDPSVPPAPKPQLKAPETEKPAVPSP</sequence>
<dbReference type="EMBL" id="JAZHBO010000001">
    <property type="protein sequence ID" value="MEF2154788.1"/>
    <property type="molecule type" value="Genomic_DNA"/>
</dbReference>
<name>A0ABU7UXV0_9GAMM</name>
<feature type="compositionally biased region" description="Low complexity" evidence="5">
    <location>
        <begin position="302"/>
        <end position="324"/>
    </location>
</feature>
<keyword evidence="3" id="KW-0133">Cell shape</keyword>
<evidence type="ECO:0000256" key="1">
    <source>
        <dbReference type="ARBA" id="ARBA00009369"/>
    </source>
</evidence>
<dbReference type="InterPro" id="IPR042177">
    <property type="entry name" value="Cell/Rod_1"/>
</dbReference>
<dbReference type="InterPro" id="IPR007221">
    <property type="entry name" value="MreC"/>
</dbReference>
<organism evidence="7 8">
    <name type="scientific">Aquilutibacter rugosus</name>
    <dbReference type="NCBI Taxonomy" id="3115820"/>
    <lineage>
        <taxon>Bacteria</taxon>
        <taxon>Pseudomonadati</taxon>
        <taxon>Pseudomonadota</taxon>
        <taxon>Gammaproteobacteria</taxon>
        <taxon>Lysobacterales</taxon>
        <taxon>Lysobacteraceae</taxon>
        <taxon>Aquilutibacter</taxon>
    </lineage>
</organism>
<evidence type="ECO:0000256" key="4">
    <source>
        <dbReference type="ARBA" id="ARBA00032089"/>
    </source>
</evidence>
<feature type="domain" description="Rod shape-determining protein MreC beta-barrel core" evidence="6">
    <location>
        <begin position="131"/>
        <end position="277"/>
    </location>
</feature>
<reference evidence="7 8" key="1">
    <citation type="submission" date="2024-01" db="EMBL/GenBank/DDBJ databases">
        <title>Novel species of the genus Luteimonas isolated from rivers.</title>
        <authorList>
            <person name="Lu H."/>
        </authorList>
    </citation>
    <scope>NUCLEOTIDE SEQUENCE [LARGE SCALE GENOMIC DNA]</scope>
    <source>
        <strain evidence="7 8">FXH3W</strain>
    </source>
</reference>
<comment type="similarity">
    <text evidence="1">Belongs to the MreC family.</text>
</comment>
<dbReference type="InterPro" id="IPR055342">
    <property type="entry name" value="MreC_beta-barrel_core"/>
</dbReference>
<gene>
    <name evidence="7" type="primary">mreC</name>
    <name evidence="7" type="ORF">V3390_00820</name>
</gene>
<evidence type="ECO:0000256" key="5">
    <source>
        <dbReference type="SAM" id="MobiDB-lite"/>
    </source>
</evidence>
<keyword evidence="8" id="KW-1185">Reference proteome</keyword>
<dbReference type="PANTHER" id="PTHR34138:SF1">
    <property type="entry name" value="CELL SHAPE-DETERMINING PROTEIN MREC"/>
    <property type="match status" value="1"/>
</dbReference>
<evidence type="ECO:0000313" key="7">
    <source>
        <dbReference type="EMBL" id="MEF2154788.1"/>
    </source>
</evidence>
<dbReference type="PANTHER" id="PTHR34138">
    <property type="entry name" value="CELL SHAPE-DETERMINING PROTEIN MREC"/>
    <property type="match status" value="1"/>
</dbReference>
<dbReference type="Pfam" id="PF04085">
    <property type="entry name" value="MreC"/>
    <property type="match status" value="1"/>
</dbReference>
<comment type="caution">
    <text evidence="7">The sequence shown here is derived from an EMBL/GenBank/DDBJ whole genome shotgun (WGS) entry which is preliminary data.</text>
</comment>
<dbReference type="NCBIfam" id="TIGR00219">
    <property type="entry name" value="mreC"/>
    <property type="match status" value="1"/>
</dbReference>